<keyword evidence="8 10" id="KW-0414">Isoprene biosynthesis</keyword>
<reference evidence="13 14" key="1">
    <citation type="submission" date="2020-07" db="EMBL/GenBank/DDBJ databases">
        <title>Taxonomic revisions and descriptions of new bacterial species based on genomic comparisons in the high-G+C-content subgroup of the family Alcaligenaceae.</title>
        <authorList>
            <person name="Szabo A."/>
            <person name="Felfoldi T."/>
        </authorList>
    </citation>
    <scope>NUCLEOTIDE SEQUENCE [LARGE SCALE GENOMIC DNA]</scope>
    <source>
        <strain evidence="13 14">DSM 25667</strain>
    </source>
</reference>
<dbReference type="InterPro" id="IPR006204">
    <property type="entry name" value="GHMP_kinase_N_dom"/>
</dbReference>
<evidence type="ECO:0000256" key="2">
    <source>
        <dbReference type="ARBA" id="ARBA00012052"/>
    </source>
</evidence>
<comment type="function">
    <text evidence="10">Catalyzes the phosphorylation of the position 2 hydroxy group of 4-diphosphocytidyl-2C-methyl-D-erythritol.</text>
</comment>
<dbReference type="SUPFAM" id="SSF55060">
    <property type="entry name" value="GHMP Kinase, C-terminal domain"/>
    <property type="match status" value="1"/>
</dbReference>
<evidence type="ECO:0000313" key="13">
    <source>
        <dbReference type="EMBL" id="NYT86884.1"/>
    </source>
</evidence>
<dbReference type="InterPro" id="IPR004424">
    <property type="entry name" value="IspE"/>
</dbReference>
<dbReference type="NCBIfam" id="NF011202">
    <property type="entry name" value="PRK14608.1"/>
    <property type="match status" value="1"/>
</dbReference>
<feature type="domain" description="GHMP kinase C-terminal" evidence="12">
    <location>
        <begin position="209"/>
        <end position="277"/>
    </location>
</feature>
<dbReference type="RefSeq" id="WP_130040525.1">
    <property type="nucleotide sequence ID" value="NZ_JACCEV010000005.1"/>
</dbReference>
<protein>
    <recommendedName>
        <fullName evidence="3 10">4-diphosphocytidyl-2-C-methyl-D-erythritol kinase</fullName>
        <shortName evidence="10">CMK</shortName>
        <ecNumber evidence="2 10">2.7.1.148</ecNumber>
    </recommendedName>
    <alternativeName>
        <fullName evidence="9 10">4-(cytidine-5'-diphospho)-2-C-methyl-D-erythritol kinase</fullName>
    </alternativeName>
</protein>
<keyword evidence="6 10" id="KW-0418">Kinase</keyword>
<dbReference type="InterPro" id="IPR036554">
    <property type="entry name" value="GHMP_kinase_C_sf"/>
</dbReference>
<dbReference type="Gene3D" id="3.30.230.10">
    <property type="match status" value="1"/>
</dbReference>
<dbReference type="Gene3D" id="3.30.70.890">
    <property type="entry name" value="GHMP kinase, C-terminal domain"/>
    <property type="match status" value="1"/>
</dbReference>
<feature type="active site" evidence="10">
    <location>
        <position position="11"/>
    </location>
</feature>
<dbReference type="UniPathway" id="UPA00056">
    <property type="reaction ID" value="UER00094"/>
</dbReference>
<dbReference type="PANTHER" id="PTHR43527:SF2">
    <property type="entry name" value="4-DIPHOSPHOCYTIDYL-2-C-METHYL-D-ERYTHRITOL KINASE, CHLOROPLASTIC"/>
    <property type="match status" value="1"/>
</dbReference>
<keyword evidence="14" id="KW-1185">Reference proteome</keyword>
<evidence type="ECO:0000256" key="5">
    <source>
        <dbReference type="ARBA" id="ARBA00022741"/>
    </source>
</evidence>
<evidence type="ECO:0000256" key="4">
    <source>
        <dbReference type="ARBA" id="ARBA00022679"/>
    </source>
</evidence>
<evidence type="ECO:0000256" key="10">
    <source>
        <dbReference type="HAMAP-Rule" id="MF_00061"/>
    </source>
</evidence>
<dbReference type="AlphaFoldDB" id="A0A853HA31"/>
<dbReference type="OrthoDB" id="9809438at2"/>
<evidence type="ECO:0000256" key="9">
    <source>
        <dbReference type="ARBA" id="ARBA00032554"/>
    </source>
</evidence>
<evidence type="ECO:0000256" key="3">
    <source>
        <dbReference type="ARBA" id="ARBA00017473"/>
    </source>
</evidence>
<dbReference type="InterPro" id="IPR014721">
    <property type="entry name" value="Ribsml_uS5_D2-typ_fold_subgr"/>
</dbReference>
<feature type="binding site" evidence="10">
    <location>
        <begin position="96"/>
        <end position="106"/>
    </location>
    <ligand>
        <name>ATP</name>
        <dbReference type="ChEBI" id="CHEBI:30616"/>
    </ligand>
</feature>
<evidence type="ECO:0000256" key="1">
    <source>
        <dbReference type="ARBA" id="ARBA00009684"/>
    </source>
</evidence>
<dbReference type="HAMAP" id="MF_00061">
    <property type="entry name" value="IspE"/>
    <property type="match status" value="1"/>
</dbReference>
<dbReference type="GO" id="GO:0016114">
    <property type="term" value="P:terpenoid biosynthetic process"/>
    <property type="evidence" value="ECO:0007669"/>
    <property type="project" value="UniProtKB-UniRule"/>
</dbReference>
<evidence type="ECO:0000256" key="6">
    <source>
        <dbReference type="ARBA" id="ARBA00022777"/>
    </source>
</evidence>
<name>A0A853HA31_9BURK</name>
<dbReference type="Pfam" id="PF08544">
    <property type="entry name" value="GHMP_kinases_C"/>
    <property type="match status" value="1"/>
</dbReference>
<comment type="catalytic activity">
    <reaction evidence="10">
        <text>4-CDP-2-C-methyl-D-erythritol + ATP = 4-CDP-2-C-methyl-D-erythritol 2-phosphate + ADP + H(+)</text>
        <dbReference type="Rhea" id="RHEA:18437"/>
        <dbReference type="ChEBI" id="CHEBI:15378"/>
        <dbReference type="ChEBI" id="CHEBI:30616"/>
        <dbReference type="ChEBI" id="CHEBI:57823"/>
        <dbReference type="ChEBI" id="CHEBI:57919"/>
        <dbReference type="ChEBI" id="CHEBI:456216"/>
        <dbReference type="EC" id="2.7.1.148"/>
    </reaction>
</comment>
<evidence type="ECO:0000259" key="12">
    <source>
        <dbReference type="Pfam" id="PF08544"/>
    </source>
</evidence>
<dbReference type="InterPro" id="IPR013750">
    <property type="entry name" value="GHMP_kinase_C_dom"/>
</dbReference>
<evidence type="ECO:0000256" key="7">
    <source>
        <dbReference type="ARBA" id="ARBA00022840"/>
    </source>
</evidence>
<dbReference type="NCBIfam" id="TIGR00154">
    <property type="entry name" value="ispE"/>
    <property type="match status" value="1"/>
</dbReference>
<dbReference type="GO" id="GO:0019288">
    <property type="term" value="P:isopentenyl diphosphate biosynthetic process, methylerythritol 4-phosphate pathway"/>
    <property type="evidence" value="ECO:0007669"/>
    <property type="project" value="UniProtKB-UniRule"/>
</dbReference>
<feature type="domain" description="GHMP kinase N-terminal" evidence="11">
    <location>
        <begin position="69"/>
        <end position="146"/>
    </location>
</feature>
<dbReference type="InterPro" id="IPR020568">
    <property type="entry name" value="Ribosomal_Su5_D2-typ_SF"/>
</dbReference>
<feature type="active site" evidence="10">
    <location>
        <position position="138"/>
    </location>
</feature>
<dbReference type="SUPFAM" id="SSF54211">
    <property type="entry name" value="Ribosomal protein S5 domain 2-like"/>
    <property type="match status" value="1"/>
</dbReference>
<dbReference type="EMBL" id="JACCEV010000005">
    <property type="protein sequence ID" value="NYT86884.1"/>
    <property type="molecule type" value="Genomic_DNA"/>
</dbReference>
<dbReference type="PANTHER" id="PTHR43527">
    <property type="entry name" value="4-DIPHOSPHOCYTIDYL-2-C-METHYL-D-ERYTHRITOL KINASE, CHLOROPLASTIC"/>
    <property type="match status" value="1"/>
</dbReference>
<dbReference type="PIRSF" id="PIRSF010376">
    <property type="entry name" value="IspE"/>
    <property type="match status" value="1"/>
</dbReference>
<comment type="similarity">
    <text evidence="1 10">Belongs to the GHMP kinase family. IspE subfamily.</text>
</comment>
<keyword evidence="5 10" id="KW-0547">Nucleotide-binding</keyword>
<comment type="pathway">
    <text evidence="10">Isoprenoid biosynthesis; isopentenyl diphosphate biosynthesis via DXP pathway; isopentenyl diphosphate from 1-deoxy-D-xylulose 5-phosphate: step 3/6.</text>
</comment>
<dbReference type="GO" id="GO:0005524">
    <property type="term" value="F:ATP binding"/>
    <property type="evidence" value="ECO:0007669"/>
    <property type="project" value="UniProtKB-UniRule"/>
</dbReference>
<gene>
    <name evidence="10 13" type="primary">ispE</name>
    <name evidence="13" type="ORF">H0A62_14870</name>
</gene>
<comment type="caution">
    <text evidence="13">The sequence shown here is derived from an EMBL/GenBank/DDBJ whole genome shotgun (WGS) entry which is preliminary data.</text>
</comment>
<keyword evidence="4 10" id="KW-0808">Transferase</keyword>
<dbReference type="Proteomes" id="UP000554144">
    <property type="component" value="Unassembled WGS sequence"/>
</dbReference>
<evidence type="ECO:0000313" key="14">
    <source>
        <dbReference type="Proteomes" id="UP000554144"/>
    </source>
</evidence>
<evidence type="ECO:0000256" key="8">
    <source>
        <dbReference type="ARBA" id="ARBA00023229"/>
    </source>
</evidence>
<accession>A0A853HA31</accession>
<sequence>MALYDVPAPAKINLFLHVTGRRNDGYHTLETVFRFIDLCDSLSFDLRHDGKIERDAGAGLPGLKVEDDLVLRAARALQKATGTTQGAQIRYEKRIPAGGGLGGGSSDAASTLIALNRLWQTHLSRAELMALARPLGADVPVFIYGRPAFAQGIGDILSPVDLPERAYLVVQPPQHVSTADVFSAPDLTRNTACVKISVFADWQKINAPNNGLFKNGLFGSNDLESVVFTRHPLVEQAVKCLSRQGYSARMSGSGACVFVEFVTLQEAQLARQQIISKMSRENDDAFVQGAWACPGLIEHPLLHWISS</sequence>
<evidence type="ECO:0000259" key="11">
    <source>
        <dbReference type="Pfam" id="PF00288"/>
    </source>
</evidence>
<dbReference type="Pfam" id="PF00288">
    <property type="entry name" value="GHMP_kinases_N"/>
    <property type="match status" value="1"/>
</dbReference>
<organism evidence="13 14">
    <name type="scientific">Pollutimonas harenae</name>
    <dbReference type="NCBI Taxonomy" id="657015"/>
    <lineage>
        <taxon>Bacteria</taxon>
        <taxon>Pseudomonadati</taxon>
        <taxon>Pseudomonadota</taxon>
        <taxon>Betaproteobacteria</taxon>
        <taxon>Burkholderiales</taxon>
        <taxon>Alcaligenaceae</taxon>
        <taxon>Pollutimonas</taxon>
    </lineage>
</organism>
<proteinExistence type="inferred from homology"/>
<keyword evidence="7 10" id="KW-0067">ATP-binding</keyword>
<dbReference type="EC" id="2.7.1.148" evidence="2 10"/>
<dbReference type="GO" id="GO:0050515">
    <property type="term" value="F:4-(cytidine 5'-diphospho)-2-C-methyl-D-erythritol kinase activity"/>
    <property type="evidence" value="ECO:0007669"/>
    <property type="project" value="UniProtKB-UniRule"/>
</dbReference>